<proteinExistence type="predicted"/>
<gene>
    <name evidence="3" type="ORF">GSTUAT00002361001</name>
</gene>
<dbReference type="Gene3D" id="3.30.70.100">
    <property type="match status" value="1"/>
</dbReference>
<dbReference type="InterPro" id="IPR007138">
    <property type="entry name" value="ABM_dom"/>
</dbReference>
<dbReference type="EMBL" id="LN890972">
    <property type="protein sequence ID" value="CUS13423.1"/>
    <property type="molecule type" value="Genomic_DNA"/>
</dbReference>
<evidence type="ECO:0000256" key="1">
    <source>
        <dbReference type="SAM" id="MobiDB-lite"/>
    </source>
</evidence>
<reference evidence="3" key="1">
    <citation type="submission" date="2015-10" db="EMBL/GenBank/DDBJ databases">
        <authorList>
            <person name="Regsiter A."/>
            <person name="william w."/>
        </authorList>
    </citation>
    <scope>NUCLEOTIDE SEQUENCE</scope>
    <source>
        <strain evidence="3">Montdore</strain>
    </source>
</reference>
<evidence type="ECO:0000313" key="4">
    <source>
        <dbReference type="Proteomes" id="UP001412239"/>
    </source>
</evidence>
<accession>A0A292Q3W4</accession>
<dbReference type="AlphaFoldDB" id="A0A292Q3W4"/>
<evidence type="ECO:0000313" key="3">
    <source>
        <dbReference type="EMBL" id="CUS13423.1"/>
    </source>
</evidence>
<sequence>MEFPENVKIVTTASTASTEADMKQLLDNTNLPSTASFASKTIDENAHTLRTIGIYPSESPTDTAVSSPSAGGDGTTTTTKRTISTYYAGYLRRPDQPWPEKPFVLWADLHMKRKHLHLLPHAAKPLIDAVVRDEPGVLCYLWLQDLSDKRHVSVFECYASKDACKAHEATEAYSRFAEAVGPYAESLEINYAEWKDGMSV</sequence>
<name>A0A292Q3W4_9PEZI</name>
<dbReference type="Pfam" id="PF03992">
    <property type="entry name" value="ABM"/>
    <property type="match status" value="1"/>
</dbReference>
<organism evidence="3 4">
    <name type="scientific">Tuber aestivum</name>
    <name type="common">summer truffle</name>
    <dbReference type="NCBI Taxonomy" id="59557"/>
    <lineage>
        <taxon>Eukaryota</taxon>
        <taxon>Fungi</taxon>
        <taxon>Dikarya</taxon>
        <taxon>Ascomycota</taxon>
        <taxon>Pezizomycotina</taxon>
        <taxon>Pezizomycetes</taxon>
        <taxon>Pezizales</taxon>
        <taxon>Tuberaceae</taxon>
        <taxon>Tuber</taxon>
    </lineage>
</organism>
<feature type="domain" description="ABM" evidence="2">
    <location>
        <begin position="110"/>
        <end position="178"/>
    </location>
</feature>
<dbReference type="Proteomes" id="UP001412239">
    <property type="component" value="Unassembled WGS sequence"/>
</dbReference>
<evidence type="ECO:0000259" key="2">
    <source>
        <dbReference type="Pfam" id="PF03992"/>
    </source>
</evidence>
<dbReference type="InterPro" id="IPR011008">
    <property type="entry name" value="Dimeric_a/b-barrel"/>
</dbReference>
<feature type="region of interest" description="Disordered" evidence="1">
    <location>
        <begin position="54"/>
        <end position="78"/>
    </location>
</feature>
<protein>
    <recommendedName>
        <fullName evidence="2">ABM domain-containing protein</fullName>
    </recommendedName>
</protein>
<keyword evidence="4" id="KW-1185">Reference proteome</keyword>
<feature type="compositionally biased region" description="Low complexity" evidence="1">
    <location>
        <begin position="66"/>
        <end position="78"/>
    </location>
</feature>
<dbReference type="SUPFAM" id="SSF54909">
    <property type="entry name" value="Dimeric alpha+beta barrel"/>
    <property type="match status" value="1"/>
</dbReference>